<keyword evidence="2" id="KW-1185">Reference proteome</keyword>
<reference evidence="1 2" key="1">
    <citation type="submission" date="2020-09" db="EMBL/GenBank/DDBJ databases">
        <title>De no assembly of potato wild relative species, Solanum commersonii.</title>
        <authorList>
            <person name="Cho K."/>
        </authorList>
    </citation>
    <scope>NUCLEOTIDE SEQUENCE [LARGE SCALE GENOMIC DNA]</scope>
    <source>
        <strain evidence="1">LZ3.2</strain>
        <tissue evidence="1">Leaf</tissue>
    </source>
</reference>
<organism evidence="1 2">
    <name type="scientific">Solanum commersonii</name>
    <name type="common">Commerson's wild potato</name>
    <name type="synonym">Commerson's nightshade</name>
    <dbReference type="NCBI Taxonomy" id="4109"/>
    <lineage>
        <taxon>Eukaryota</taxon>
        <taxon>Viridiplantae</taxon>
        <taxon>Streptophyta</taxon>
        <taxon>Embryophyta</taxon>
        <taxon>Tracheophyta</taxon>
        <taxon>Spermatophyta</taxon>
        <taxon>Magnoliopsida</taxon>
        <taxon>eudicotyledons</taxon>
        <taxon>Gunneridae</taxon>
        <taxon>Pentapetalae</taxon>
        <taxon>asterids</taxon>
        <taxon>lamiids</taxon>
        <taxon>Solanales</taxon>
        <taxon>Solanaceae</taxon>
        <taxon>Solanoideae</taxon>
        <taxon>Solaneae</taxon>
        <taxon>Solanum</taxon>
    </lineage>
</organism>
<gene>
    <name evidence="1" type="ORF">H5410_022355</name>
</gene>
<dbReference type="EMBL" id="JACXVP010000004">
    <property type="protein sequence ID" value="KAG5611074.1"/>
    <property type="molecule type" value="Genomic_DNA"/>
</dbReference>
<accession>A0A9J5ZEJ5</accession>
<dbReference type="Proteomes" id="UP000824120">
    <property type="component" value="Chromosome 4"/>
</dbReference>
<evidence type="ECO:0000313" key="2">
    <source>
        <dbReference type="Proteomes" id="UP000824120"/>
    </source>
</evidence>
<dbReference type="AlphaFoldDB" id="A0A9J5ZEJ5"/>
<sequence>MLALSLEARLLIEWDRCSIHSIAAWVSGVQEAATTIDLGGRGAVEELDQHRKRKKGLALLGPYDHLLGNDHTQVHLCPINDSTKASYFRMAEDRLILGWHYRTTDEAKLVPCCYIEVLFQCVLKP</sequence>
<evidence type="ECO:0000313" key="1">
    <source>
        <dbReference type="EMBL" id="KAG5611074.1"/>
    </source>
</evidence>
<proteinExistence type="predicted"/>
<name>A0A9J5ZEJ5_SOLCO</name>
<comment type="caution">
    <text evidence="1">The sequence shown here is derived from an EMBL/GenBank/DDBJ whole genome shotgun (WGS) entry which is preliminary data.</text>
</comment>
<protein>
    <submittedName>
        <fullName evidence="1">Uncharacterized protein</fullName>
    </submittedName>
</protein>